<proteinExistence type="predicted"/>
<dbReference type="RefSeq" id="XP_040615192.1">
    <property type="nucleotide sequence ID" value="XM_040763679.1"/>
</dbReference>
<name>A0A0C2IQ60_9PEZI</name>
<gene>
    <name evidence="1" type="ORF">SPBR_05402</name>
</gene>
<accession>A0A0C2IQ60</accession>
<comment type="caution">
    <text evidence="1">The sequence shown here is derived from an EMBL/GenBank/DDBJ whole genome shotgun (WGS) entry which is preliminary data.</text>
</comment>
<evidence type="ECO:0000313" key="2">
    <source>
        <dbReference type="Proteomes" id="UP000031575"/>
    </source>
</evidence>
<dbReference type="VEuPathDB" id="FungiDB:SPBR_05402"/>
<dbReference type="HOGENOM" id="CLU_2442305_0_0_1"/>
<keyword evidence="2" id="KW-1185">Reference proteome</keyword>
<reference evidence="1 2" key="1">
    <citation type="journal article" date="2014" name="BMC Genomics">
        <title>Comparative genomics of the major fungal agents of human and animal Sporotrichosis: Sporothrix schenckii and Sporothrix brasiliensis.</title>
        <authorList>
            <person name="Teixeira M.M."/>
            <person name="de Almeida L.G."/>
            <person name="Kubitschek-Barreira P."/>
            <person name="Alves F.L."/>
            <person name="Kioshima E.S."/>
            <person name="Abadio A.K."/>
            <person name="Fernandes L."/>
            <person name="Derengowski L.S."/>
            <person name="Ferreira K.S."/>
            <person name="Souza R.C."/>
            <person name="Ruiz J.C."/>
            <person name="de Andrade N.C."/>
            <person name="Paes H.C."/>
            <person name="Nicola A.M."/>
            <person name="Albuquerque P."/>
            <person name="Gerber A.L."/>
            <person name="Martins V.P."/>
            <person name="Peconick L.D."/>
            <person name="Neto A.V."/>
            <person name="Chaucanez C.B."/>
            <person name="Silva P.A."/>
            <person name="Cunha O.L."/>
            <person name="de Oliveira F.F."/>
            <person name="dos Santos T.C."/>
            <person name="Barros A.L."/>
            <person name="Soares M.A."/>
            <person name="de Oliveira L.M."/>
            <person name="Marini M.M."/>
            <person name="Villalobos-Duno H."/>
            <person name="Cunha M.M."/>
            <person name="de Hoog S."/>
            <person name="da Silveira J.F."/>
            <person name="Henrissat B."/>
            <person name="Nino-Vega G.A."/>
            <person name="Cisalpino P.S."/>
            <person name="Mora-Montes H.M."/>
            <person name="Almeida S.R."/>
            <person name="Stajich J.E."/>
            <person name="Lopes-Bezerra L.M."/>
            <person name="Vasconcelos A.T."/>
            <person name="Felipe M.S."/>
        </authorList>
    </citation>
    <scope>NUCLEOTIDE SEQUENCE [LARGE SCALE GENOMIC DNA]</scope>
    <source>
        <strain evidence="1 2">5110</strain>
    </source>
</reference>
<dbReference type="GeneID" id="63678600"/>
<sequence>MTPTTERMLLRITTVDVFVRLLPPSETEPDPEEVEGAEGLIGVEDIATGVKIVRDVGFGGGGGGGGGDGGPTAVAEATGVVTGAGIRQPK</sequence>
<organism evidence="1 2">
    <name type="scientific">Sporothrix brasiliensis 5110</name>
    <dbReference type="NCBI Taxonomy" id="1398154"/>
    <lineage>
        <taxon>Eukaryota</taxon>
        <taxon>Fungi</taxon>
        <taxon>Dikarya</taxon>
        <taxon>Ascomycota</taxon>
        <taxon>Pezizomycotina</taxon>
        <taxon>Sordariomycetes</taxon>
        <taxon>Sordariomycetidae</taxon>
        <taxon>Ophiostomatales</taxon>
        <taxon>Ophiostomataceae</taxon>
        <taxon>Sporothrix</taxon>
    </lineage>
</organism>
<dbReference type="EMBL" id="AWTV01000010">
    <property type="protein sequence ID" value="KIH87182.1"/>
    <property type="molecule type" value="Genomic_DNA"/>
</dbReference>
<dbReference type="AlphaFoldDB" id="A0A0C2IQ60"/>
<dbReference type="Proteomes" id="UP000031575">
    <property type="component" value="Unassembled WGS sequence"/>
</dbReference>
<protein>
    <submittedName>
        <fullName evidence="1">Uncharacterized protein</fullName>
    </submittedName>
</protein>
<evidence type="ECO:0000313" key="1">
    <source>
        <dbReference type="EMBL" id="KIH87182.1"/>
    </source>
</evidence>